<evidence type="ECO:0000313" key="1">
    <source>
        <dbReference type="EMBL" id="MDO7844831.1"/>
    </source>
</evidence>
<evidence type="ECO:0000313" key="2">
    <source>
        <dbReference type="Proteomes" id="UP001167796"/>
    </source>
</evidence>
<dbReference type="EMBL" id="JAUQSX010000001">
    <property type="protein sequence ID" value="MDO7844831.1"/>
    <property type="molecule type" value="Genomic_DNA"/>
</dbReference>
<dbReference type="InterPro" id="IPR013783">
    <property type="entry name" value="Ig-like_fold"/>
</dbReference>
<reference evidence="1" key="1">
    <citation type="submission" date="2023-07" db="EMBL/GenBank/DDBJ databases">
        <authorList>
            <person name="Kim M.K."/>
        </authorList>
    </citation>
    <scope>NUCLEOTIDE SEQUENCE</scope>
    <source>
        <strain evidence="1">M29</strain>
    </source>
</reference>
<gene>
    <name evidence="1" type="ORF">Q5H92_00560</name>
</gene>
<sequence length="779" mass="80568">MQTATPTSVFCARLLRAWLVPALVLLLVASGGSSYAQALPAYYSTTGPTNPVTTGGTVTAGVNAGAGVLSAFATVQVSGASVAGSPVSARFGLSGEAPAGYRAGVVLANTSGTLSLTALGAVRLRTYLGGAVRETRLVRADVLEASLGGNSQPTQLEFTSTLSFDAVEFEVLSVASLNRSFNVFYAYGVRPGVQTRGNGYLSRFPQPTAGVEYRTSVATGPFVALCLNTDVTNAEQVADASLTNFATLRSTATVACNPAIYAKLAGVPAGGTTGSYYAGFVIGQSSLLDVSVLSGLEISTYLGNTLVETRSGLNLLNLNLLSSNKALVSFKTDASKRFDGVRIARTGLLQSIDLTALDDLEVYYAFGLEPQAIEGINPILSNFTNPLPNDAYSNSPPQQVSVDVNVTTALATVRLNGQLLEISRVVNPQLAADNTVPTSATTTNYAELNTLGVNLGSLGLGGVVTLVTPLTTQATASLKLKLNGTGKAGNRVGFAVGQGGGLLDLTALQRLTIATYDADNKLIETKTGASLLGVTLLGTTDINRISFLASRDFTYAEITVTSAASVLSNTRVYYAFAEDVPLLSLAAPLPVELTAFNAKWNNGAADLTWTTASEKNSSHFVVERATGAESPFEAVGQVAAAGNSTQALAYKLRDAEAGALGASVLYYRLRQVDRDGATVFSPVVALAVGQPLAAAPQLQVYPNPAVDAQAVLVRCPNLPATGGLVQAYSQLGQLVGQVSVSATGEAVQLPTLKPGLYHVVLRDAAGQALATQRLVVGNR</sequence>
<name>A0ABT9A4R3_9BACT</name>
<proteinExistence type="predicted"/>
<comment type="caution">
    <text evidence="1">The sequence shown here is derived from an EMBL/GenBank/DDBJ whole genome shotgun (WGS) entry which is preliminary data.</text>
</comment>
<dbReference type="InterPro" id="IPR026444">
    <property type="entry name" value="Secre_tail"/>
</dbReference>
<accession>A0ABT9A4R3</accession>
<dbReference type="NCBIfam" id="TIGR04183">
    <property type="entry name" value="Por_Secre_tail"/>
    <property type="match status" value="1"/>
</dbReference>
<organism evidence="1 2">
    <name type="scientific">Hymenobacter mellowenesis</name>
    <dbReference type="NCBI Taxonomy" id="3063995"/>
    <lineage>
        <taxon>Bacteria</taxon>
        <taxon>Pseudomonadati</taxon>
        <taxon>Bacteroidota</taxon>
        <taxon>Cytophagia</taxon>
        <taxon>Cytophagales</taxon>
        <taxon>Hymenobacteraceae</taxon>
        <taxon>Hymenobacter</taxon>
    </lineage>
</organism>
<keyword evidence="2" id="KW-1185">Reference proteome</keyword>
<dbReference type="RefSeq" id="WP_305009503.1">
    <property type="nucleotide sequence ID" value="NZ_JAUQSX010000001.1"/>
</dbReference>
<dbReference type="Proteomes" id="UP001167796">
    <property type="component" value="Unassembled WGS sequence"/>
</dbReference>
<dbReference type="Gene3D" id="2.60.40.10">
    <property type="entry name" value="Immunoglobulins"/>
    <property type="match status" value="1"/>
</dbReference>
<protein>
    <submittedName>
        <fullName evidence="1">T9SS type A sorting domain-containing protein</fullName>
    </submittedName>
</protein>